<keyword evidence="2" id="KW-0560">Oxidoreductase</keyword>
<dbReference type="PANTHER" id="PTHR42760:SF123">
    <property type="entry name" value="OXIDOREDUCTASE"/>
    <property type="match status" value="1"/>
</dbReference>
<dbReference type="PRINTS" id="PR00081">
    <property type="entry name" value="GDHRDH"/>
</dbReference>
<proteinExistence type="inferred from homology"/>
<protein>
    <submittedName>
        <fullName evidence="2">SDR family NAD(P)-dependent oxidoreductase</fullName>
        <ecNumber evidence="2">1.1.1.-</ecNumber>
    </submittedName>
</protein>
<dbReference type="PROSITE" id="PS00061">
    <property type="entry name" value="ADH_SHORT"/>
    <property type="match status" value="1"/>
</dbReference>
<dbReference type="RefSeq" id="WP_380602847.1">
    <property type="nucleotide sequence ID" value="NZ_JBHSDU010000014.1"/>
</dbReference>
<dbReference type="InterPro" id="IPR002347">
    <property type="entry name" value="SDR_fam"/>
</dbReference>
<dbReference type="Pfam" id="PF13561">
    <property type="entry name" value="adh_short_C2"/>
    <property type="match status" value="1"/>
</dbReference>
<evidence type="ECO:0000256" key="1">
    <source>
        <dbReference type="ARBA" id="ARBA00006484"/>
    </source>
</evidence>
<dbReference type="SUPFAM" id="SSF51735">
    <property type="entry name" value="NAD(P)-binding Rossmann-fold domains"/>
    <property type="match status" value="1"/>
</dbReference>
<name>A0ABV8T1V5_9GAMM</name>
<comment type="similarity">
    <text evidence="1">Belongs to the short-chain dehydrogenases/reductases (SDR) family.</text>
</comment>
<dbReference type="GO" id="GO:0016491">
    <property type="term" value="F:oxidoreductase activity"/>
    <property type="evidence" value="ECO:0007669"/>
    <property type="project" value="UniProtKB-KW"/>
</dbReference>
<comment type="caution">
    <text evidence="2">The sequence shown here is derived from an EMBL/GenBank/DDBJ whole genome shotgun (WGS) entry which is preliminary data.</text>
</comment>
<evidence type="ECO:0000313" key="3">
    <source>
        <dbReference type="Proteomes" id="UP001595904"/>
    </source>
</evidence>
<dbReference type="Gene3D" id="3.40.50.720">
    <property type="entry name" value="NAD(P)-binding Rossmann-like Domain"/>
    <property type="match status" value="1"/>
</dbReference>
<dbReference type="EMBL" id="JBHSDU010000014">
    <property type="protein sequence ID" value="MFC4312594.1"/>
    <property type="molecule type" value="Genomic_DNA"/>
</dbReference>
<accession>A0ABV8T1V5</accession>
<reference evidence="3" key="1">
    <citation type="journal article" date="2019" name="Int. J. Syst. Evol. Microbiol.">
        <title>The Global Catalogue of Microorganisms (GCM) 10K type strain sequencing project: providing services to taxonomists for standard genome sequencing and annotation.</title>
        <authorList>
            <consortium name="The Broad Institute Genomics Platform"/>
            <consortium name="The Broad Institute Genome Sequencing Center for Infectious Disease"/>
            <person name="Wu L."/>
            <person name="Ma J."/>
        </authorList>
    </citation>
    <scope>NUCLEOTIDE SEQUENCE [LARGE SCALE GENOMIC DNA]</scope>
    <source>
        <strain evidence="3">CGMCC 1.10759</strain>
    </source>
</reference>
<dbReference type="Proteomes" id="UP001595904">
    <property type="component" value="Unassembled WGS sequence"/>
</dbReference>
<dbReference type="EC" id="1.1.1.-" evidence="2"/>
<dbReference type="PRINTS" id="PR00080">
    <property type="entry name" value="SDRFAMILY"/>
</dbReference>
<gene>
    <name evidence="2" type="ORF">ACFPN2_26155</name>
</gene>
<evidence type="ECO:0000313" key="2">
    <source>
        <dbReference type="EMBL" id="MFC4312594.1"/>
    </source>
</evidence>
<organism evidence="2 3">
    <name type="scientific">Steroidobacter flavus</name>
    <dbReference type="NCBI Taxonomy" id="1842136"/>
    <lineage>
        <taxon>Bacteria</taxon>
        <taxon>Pseudomonadati</taxon>
        <taxon>Pseudomonadota</taxon>
        <taxon>Gammaproteobacteria</taxon>
        <taxon>Steroidobacterales</taxon>
        <taxon>Steroidobacteraceae</taxon>
        <taxon>Steroidobacter</taxon>
    </lineage>
</organism>
<dbReference type="PANTHER" id="PTHR42760">
    <property type="entry name" value="SHORT-CHAIN DEHYDROGENASES/REDUCTASES FAMILY MEMBER"/>
    <property type="match status" value="1"/>
</dbReference>
<dbReference type="InterPro" id="IPR036291">
    <property type="entry name" value="NAD(P)-bd_dom_sf"/>
</dbReference>
<sequence>MSSQPVALITGASGDLGRAIAVRLAAKGVAIVGSGRNPEGLQRLQAALPEGAALATIQQDVTHDSAPQDAVDLALKRFGRLDYLVNNAGIGQPKPVHETSDADLDLFLNVLLRSPFRYCRAALAAFKGEAAIVNIASTFAVIGGLRGGAYSAAKAGIVGLTTHMAAQYGAQGVRSNVVAPGVLRTGMTEYAWNSERFKRMNFEMTPAARPGTTEDVAGLVALLCSPDGAFINGQVIAVDGGWSATKYLSDAALTRAG</sequence>
<keyword evidence="3" id="KW-1185">Reference proteome</keyword>
<dbReference type="CDD" id="cd05233">
    <property type="entry name" value="SDR_c"/>
    <property type="match status" value="1"/>
</dbReference>
<dbReference type="InterPro" id="IPR020904">
    <property type="entry name" value="Sc_DH/Rdtase_CS"/>
</dbReference>